<keyword evidence="4" id="KW-1185">Reference proteome</keyword>
<gene>
    <name evidence="3" type="ORF">I8J34_04580</name>
</gene>
<dbReference type="Proteomes" id="UP000694660">
    <property type="component" value="Unassembled WGS sequence"/>
</dbReference>
<proteinExistence type="predicted"/>
<comment type="caution">
    <text evidence="3">The sequence shown here is derived from an EMBL/GenBank/DDBJ whole genome shotgun (WGS) entry which is preliminary data.</text>
</comment>
<dbReference type="GO" id="GO:0016491">
    <property type="term" value="F:oxidoreductase activity"/>
    <property type="evidence" value="ECO:0007669"/>
    <property type="project" value="UniProtKB-KW"/>
</dbReference>
<reference evidence="4" key="1">
    <citation type="journal article" date="2022" name="ISME J.">
        <title>Genetic and phylogenetic analysis of dissimilatory iodate-reducing bacteria identifies potential niches across the world's oceans.</title>
        <authorList>
            <person name="Reyes-Umana V."/>
            <person name="Henning Z."/>
            <person name="Lee K."/>
            <person name="Barnum T.P."/>
            <person name="Coates J.D."/>
        </authorList>
    </citation>
    <scope>NUCLEOTIDE SEQUENCE [LARGE SCALE GENOMIC DNA]</scope>
    <source>
        <strain evidence="4">IR12</strain>
    </source>
</reference>
<evidence type="ECO:0000259" key="2">
    <source>
        <dbReference type="Pfam" id="PF03807"/>
    </source>
</evidence>
<organism evidence="3 4">
    <name type="scientific">Denitromonas iodatirespirans</name>
    <dbReference type="NCBI Taxonomy" id="2795389"/>
    <lineage>
        <taxon>Bacteria</taxon>
        <taxon>Pseudomonadati</taxon>
        <taxon>Pseudomonadota</taxon>
        <taxon>Betaproteobacteria</taxon>
        <taxon>Rhodocyclales</taxon>
        <taxon>Zoogloeaceae</taxon>
        <taxon>Denitromonas</taxon>
    </lineage>
</organism>
<accession>A0A944H6R4</accession>
<dbReference type="EMBL" id="JAEKFT010000004">
    <property type="protein sequence ID" value="MBT0960444.1"/>
    <property type="molecule type" value="Genomic_DNA"/>
</dbReference>
<dbReference type="InterPro" id="IPR036291">
    <property type="entry name" value="NAD(P)-bd_dom_sf"/>
</dbReference>
<evidence type="ECO:0000313" key="3">
    <source>
        <dbReference type="EMBL" id="MBT0960444.1"/>
    </source>
</evidence>
<sequence>MNKHVVIIGTGNVGTALARGFSARGDRVVFASRAPQGEAARQALDAVPGSAAGTLAETLTAADIVCLAVPGSALEAVLAEIAPVVPVGTLVIDATNPLDFSQGAPRLALGFSDSAGEAVQRRLPAARVVKAFNSIGAGLFVRPAFTGGAPDMFIAGNDSAAKDEVAAILRDFGWRGAIDVGAIDASRLLEPLAMLWIDYGVRRGHWTHGFSLLGQAA</sequence>
<dbReference type="InterPro" id="IPR028939">
    <property type="entry name" value="P5C_Rdtase_cat_N"/>
</dbReference>
<dbReference type="Pfam" id="PF03807">
    <property type="entry name" value="F420_oxidored"/>
    <property type="match status" value="1"/>
</dbReference>
<dbReference type="Gene3D" id="3.40.50.720">
    <property type="entry name" value="NAD(P)-binding Rossmann-like Domain"/>
    <property type="match status" value="1"/>
</dbReference>
<keyword evidence="1" id="KW-0560">Oxidoreductase</keyword>
<dbReference type="SUPFAM" id="SSF51735">
    <property type="entry name" value="NAD(P)-binding Rossmann-fold domains"/>
    <property type="match status" value="1"/>
</dbReference>
<protein>
    <submittedName>
        <fullName evidence="3">NAD(P)-binding domain-containing protein</fullName>
    </submittedName>
</protein>
<dbReference type="PANTHER" id="PTHR14239">
    <property type="entry name" value="DUDULIN-RELATED"/>
    <property type="match status" value="1"/>
</dbReference>
<name>A0A944H6R4_DENI1</name>
<feature type="domain" description="Pyrroline-5-carboxylate reductase catalytic N-terminal" evidence="2">
    <location>
        <begin position="5"/>
        <end position="97"/>
    </location>
</feature>
<dbReference type="InterPro" id="IPR051267">
    <property type="entry name" value="STEAP_metalloreductase"/>
</dbReference>
<dbReference type="AlphaFoldDB" id="A0A944H6R4"/>
<evidence type="ECO:0000313" key="4">
    <source>
        <dbReference type="Proteomes" id="UP000694660"/>
    </source>
</evidence>
<dbReference type="PANTHER" id="PTHR14239:SF10">
    <property type="entry name" value="REDUCTASE"/>
    <property type="match status" value="1"/>
</dbReference>
<evidence type="ECO:0000256" key="1">
    <source>
        <dbReference type="ARBA" id="ARBA00023002"/>
    </source>
</evidence>